<organism evidence="1 2">
    <name type="scientific">Candidatus Mediterraneibacter stercoravium</name>
    <dbReference type="NCBI Taxonomy" id="2838685"/>
    <lineage>
        <taxon>Bacteria</taxon>
        <taxon>Bacillati</taxon>
        <taxon>Bacillota</taxon>
        <taxon>Clostridia</taxon>
        <taxon>Lachnospirales</taxon>
        <taxon>Lachnospiraceae</taxon>
        <taxon>Mediterraneibacter</taxon>
    </lineage>
</organism>
<sequence length="69" mass="7896">MKQRYIVTEDADMLAPDWLAVRINYSSIKFVYYLADGAEKLKGVRIDGQIAKIGDTISFDGKRLSVERR</sequence>
<dbReference type="EMBL" id="DXAY01000253">
    <property type="protein sequence ID" value="HIZ75701.1"/>
    <property type="molecule type" value="Genomic_DNA"/>
</dbReference>
<evidence type="ECO:0000313" key="2">
    <source>
        <dbReference type="Proteomes" id="UP000824116"/>
    </source>
</evidence>
<accession>A0A9D2GBM1</accession>
<reference evidence="1" key="2">
    <citation type="submission" date="2021-04" db="EMBL/GenBank/DDBJ databases">
        <authorList>
            <person name="Gilroy R."/>
        </authorList>
    </citation>
    <scope>NUCLEOTIDE SEQUENCE</scope>
    <source>
        <strain evidence="1">CHK196-3914</strain>
    </source>
</reference>
<proteinExistence type="predicted"/>
<protein>
    <submittedName>
        <fullName evidence="1">Uncharacterized protein</fullName>
    </submittedName>
</protein>
<dbReference type="AlphaFoldDB" id="A0A9D2GBM1"/>
<comment type="caution">
    <text evidence="1">The sequence shown here is derived from an EMBL/GenBank/DDBJ whole genome shotgun (WGS) entry which is preliminary data.</text>
</comment>
<dbReference type="Proteomes" id="UP000824116">
    <property type="component" value="Unassembled WGS sequence"/>
</dbReference>
<gene>
    <name evidence="1" type="ORF">H9723_10770</name>
</gene>
<reference evidence="1" key="1">
    <citation type="journal article" date="2021" name="PeerJ">
        <title>Extensive microbial diversity within the chicken gut microbiome revealed by metagenomics and culture.</title>
        <authorList>
            <person name="Gilroy R."/>
            <person name="Ravi A."/>
            <person name="Getino M."/>
            <person name="Pursley I."/>
            <person name="Horton D.L."/>
            <person name="Alikhan N.F."/>
            <person name="Baker D."/>
            <person name="Gharbi K."/>
            <person name="Hall N."/>
            <person name="Watson M."/>
            <person name="Adriaenssens E.M."/>
            <person name="Foster-Nyarko E."/>
            <person name="Jarju S."/>
            <person name="Secka A."/>
            <person name="Antonio M."/>
            <person name="Oren A."/>
            <person name="Chaudhuri R.R."/>
            <person name="La Ragione R."/>
            <person name="Hildebrand F."/>
            <person name="Pallen M.J."/>
        </authorList>
    </citation>
    <scope>NUCLEOTIDE SEQUENCE</scope>
    <source>
        <strain evidence="1">CHK196-3914</strain>
    </source>
</reference>
<name>A0A9D2GBM1_9FIRM</name>
<evidence type="ECO:0000313" key="1">
    <source>
        <dbReference type="EMBL" id="HIZ75701.1"/>
    </source>
</evidence>